<proteinExistence type="predicted"/>
<dbReference type="EMBL" id="KQ235002">
    <property type="protein sequence ID" value="KMZ95109.1"/>
    <property type="molecule type" value="Genomic_DNA"/>
</dbReference>
<keyword evidence="2" id="KW-0472">Membrane</keyword>
<keyword evidence="2" id="KW-1133">Transmembrane helix</keyword>
<feature type="compositionally biased region" description="Basic and acidic residues" evidence="1">
    <location>
        <begin position="125"/>
        <end position="139"/>
    </location>
</feature>
<feature type="compositionally biased region" description="Polar residues" evidence="1">
    <location>
        <begin position="114"/>
        <end position="123"/>
    </location>
</feature>
<dbReference type="AlphaFoldDB" id="A0A0J9TIQ7"/>
<evidence type="ECO:0008006" key="5">
    <source>
        <dbReference type="Google" id="ProtNLM"/>
    </source>
</evidence>
<feature type="region of interest" description="Disordered" evidence="1">
    <location>
        <begin position="114"/>
        <end position="242"/>
    </location>
</feature>
<feature type="compositionally biased region" description="Polar residues" evidence="1">
    <location>
        <begin position="215"/>
        <end position="242"/>
    </location>
</feature>
<evidence type="ECO:0000256" key="1">
    <source>
        <dbReference type="SAM" id="MobiDB-lite"/>
    </source>
</evidence>
<sequence length="328" mass="37789">MYDKMEKLYALYEKYDDHKRKYNVLSEEKNCPSLLSFLNLYNDFLRHYQPTNEHYKNILVHFDEKIKKRADDYKFYACNHTQFYRKEIKLHTLPKEEQPKSLDEVQHKPNNTEYLVSPENSLSPEVKHQAPRENPRKSQVELQTSHALSQTHHTDFQTLHTVSQRAHEESQTSEEPLAHNPQHAEQEQGIQHVPIPNREFPIYSSPGHIPHYESLESSGTTSYSDRNPYSYVPPSSNELGDTSSSVMNTITSALRDVEPGYVLGVSGGMGVLFLLFKYTPVGFFFGGRRGRIRQIPSSFRGFPPADFANFQEYDGGLIGYGPMNPLAE</sequence>
<gene>
    <name evidence="3" type="ORF">PVMG_05981</name>
</gene>
<organism evidence="3 4">
    <name type="scientific">Plasmodium vivax Mauritania I</name>
    <dbReference type="NCBI Taxonomy" id="1035515"/>
    <lineage>
        <taxon>Eukaryota</taxon>
        <taxon>Sar</taxon>
        <taxon>Alveolata</taxon>
        <taxon>Apicomplexa</taxon>
        <taxon>Aconoidasida</taxon>
        <taxon>Haemosporida</taxon>
        <taxon>Plasmodiidae</taxon>
        <taxon>Plasmodium</taxon>
        <taxon>Plasmodium (Plasmodium)</taxon>
    </lineage>
</organism>
<keyword evidence="2" id="KW-0812">Transmembrane</keyword>
<protein>
    <recommendedName>
        <fullName evidence="5">VIR protein</fullName>
    </recommendedName>
</protein>
<name>A0A0J9TIQ7_PLAVI</name>
<accession>A0A0J9TIQ7</accession>
<dbReference type="Proteomes" id="UP000053776">
    <property type="component" value="Unassembled WGS sequence"/>
</dbReference>
<evidence type="ECO:0000313" key="3">
    <source>
        <dbReference type="EMBL" id="KMZ95109.1"/>
    </source>
</evidence>
<feature type="transmembrane region" description="Helical" evidence="2">
    <location>
        <begin position="261"/>
        <end position="285"/>
    </location>
</feature>
<feature type="compositionally biased region" description="Polar residues" evidence="1">
    <location>
        <begin position="140"/>
        <end position="164"/>
    </location>
</feature>
<evidence type="ECO:0000256" key="2">
    <source>
        <dbReference type="SAM" id="Phobius"/>
    </source>
</evidence>
<evidence type="ECO:0000313" key="4">
    <source>
        <dbReference type="Proteomes" id="UP000053776"/>
    </source>
</evidence>
<reference evidence="3 4" key="1">
    <citation type="submission" date="2011-08" db="EMBL/GenBank/DDBJ databases">
        <title>The Genome Sequence of Plasmodium vivax Mauritania I.</title>
        <authorList>
            <consortium name="The Broad Institute Genome Sequencing Platform"/>
            <consortium name="The Broad Institute Genome Sequencing Center for Infectious Disease"/>
            <person name="Neafsey D."/>
            <person name="Carlton J."/>
            <person name="Barnwell J."/>
            <person name="Collins W."/>
            <person name="Escalante A."/>
            <person name="Mullikin J."/>
            <person name="Saul A."/>
            <person name="Guigo R."/>
            <person name="Camara F."/>
            <person name="Young S.K."/>
            <person name="Zeng Q."/>
            <person name="Gargeya S."/>
            <person name="Fitzgerald M."/>
            <person name="Haas B."/>
            <person name="Abouelleil A."/>
            <person name="Alvarado L."/>
            <person name="Arachchi H.M."/>
            <person name="Berlin A."/>
            <person name="Brown A."/>
            <person name="Chapman S.B."/>
            <person name="Chen Z."/>
            <person name="Dunbar C."/>
            <person name="Freedman E."/>
            <person name="Gearin G."/>
            <person name="Gellesch M."/>
            <person name="Goldberg J."/>
            <person name="Griggs A."/>
            <person name="Gujja S."/>
            <person name="Heiman D."/>
            <person name="Howarth C."/>
            <person name="Larson L."/>
            <person name="Lui A."/>
            <person name="MacDonald P.J.P."/>
            <person name="Montmayeur A."/>
            <person name="Murphy C."/>
            <person name="Neiman D."/>
            <person name="Pearson M."/>
            <person name="Priest M."/>
            <person name="Roberts A."/>
            <person name="Saif S."/>
            <person name="Shea T."/>
            <person name="Shenoy N."/>
            <person name="Sisk P."/>
            <person name="Stolte C."/>
            <person name="Sykes S."/>
            <person name="Wortman J."/>
            <person name="Nusbaum C."/>
            <person name="Birren B."/>
        </authorList>
    </citation>
    <scope>NUCLEOTIDE SEQUENCE [LARGE SCALE GENOMIC DNA]</scope>
    <source>
        <strain evidence="3 4">Mauritania I</strain>
    </source>
</reference>